<feature type="transmembrane region" description="Helical" evidence="1">
    <location>
        <begin position="203"/>
        <end position="224"/>
    </location>
</feature>
<proteinExistence type="predicted"/>
<feature type="transmembrane region" description="Helical" evidence="1">
    <location>
        <begin position="12"/>
        <end position="32"/>
    </location>
</feature>
<gene>
    <name evidence="2" type="ORF">IAC10_00815</name>
</gene>
<feature type="transmembrane region" description="Helical" evidence="1">
    <location>
        <begin position="169"/>
        <end position="191"/>
    </location>
</feature>
<dbReference type="Proteomes" id="UP000823928">
    <property type="component" value="Unassembled WGS sequence"/>
</dbReference>
<dbReference type="AlphaFoldDB" id="A0A9D1EX61"/>
<feature type="transmembrane region" description="Helical" evidence="1">
    <location>
        <begin position="44"/>
        <end position="65"/>
    </location>
</feature>
<feature type="transmembrane region" description="Helical" evidence="1">
    <location>
        <begin position="111"/>
        <end position="129"/>
    </location>
</feature>
<evidence type="ECO:0000256" key="1">
    <source>
        <dbReference type="SAM" id="Phobius"/>
    </source>
</evidence>
<feature type="transmembrane region" description="Helical" evidence="1">
    <location>
        <begin position="80"/>
        <end position="99"/>
    </location>
</feature>
<accession>A0A9D1EX61</accession>
<keyword evidence="1" id="KW-0812">Transmembrane</keyword>
<dbReference type="EMBL" id="DVIU01000018">
    <property type="protein sequence ID" value="HIS35160.1"/>
    <property type="molecule type" value="Genomic_DNA"/>
</dbReference>
<keyword evidence="1" id="KW-0472">Membrane</keyword>
<sequence>MKRKEKNRGELSELVGGLVIILWLFLLLLPVLFDFQSATVVGKIFMIIGSSIFLLIYIALFVLTVKDKSNDIYKTRRQKIWAIIFFIVILILYVWLLLGYFDSDIWGTLEYVVMGAFLIMVMYGCYSLVNGFRPLLNNEKITVVLIAAALFLAYLSGLFSDIYEGVADILIKIAVGILYLFFISFLLNILVFNKPKKEIKNRIIMIAILVVVGVALLILFPFYIQWCGLTGDNFEVFVTTYSAVVGGALTLLGVALTIKYERQVSKDADIEKIKPFLVIDTSMESYNYNQIKQISFGKYFKDIKLGQDSTYYFGRPIFRNVSDNVCILDYIRINNEKYKFLFPYAILSNQQFYLTINNQIKSFSLENEPLKEIYIGIYDKAYHLYEFKLIFNVMGVVVPDNNIDFEEVPENMVIRQGTGQIIYKSLHIKYVDCSTVRIDSNFSAVGDRHINEIKTEFENDFNLHFDKES</sequence>
<feature type="transmembrane region" description="Helical" evidence="1">
    <location>
        <begin position="141"/>
        <end position="163"/>
    </location>
</feature>
<reference evidence="2" key="2">
    <citation type="journal article" date="2021" name="PeerJ">
        <title>Extensive microbial diversity within the chicken gut microbiome revealed by metagenomics and culture.</title>
        <authorList>
            <person name="Gilroy R."/>
            <person name="Ravi A."/>
            <person name="Getino M."/>
            <person name="Pursley I."/>
            <person name="Horton D.L."/>
            <person name="Alikhan N.F."/>
            <person name="Baker D."/>
            <person name="Gharbi K."/>
            <person name="Hall N."/>
            <person name="Watson M."/>
            <person name="Adriaenssens E.M."/>
            <person name="Foster-Nyarko E."/>
            <person name="Jarju S."/>
            <person name="Secka A."/>
            <person name="Antonio M."/>
            <person name="Oren A."/>
            <person name="Chaudhuri R.R."/>
            <person name="La Ragione R."/>
            <person name="Hildebrand F."/>
            <person name="Pallen M.J."/>
        </authorList>
    </citation>
    <scope>NUCLEOTIDE SEQUENCE</scope>
    <source>
        <strain evidence="2">6276</strain>
    </source>
</reference>
<comment type="caution">
    <text evidence="2">The sequence shown here is derived from an EMBL/GenBank/DDBJ whole genome shotgun (WGS) entry which is preliminary data.</text>
</comment>
<organism evidence="2 3">
    <name type="scientific">Candidatus Scatousia excrementigallinarum</name>
    <dbReference type="NCBI Taxonomy" id="2840935"/>
    <lineage>
        <taxon>Bacteria</taxon>
        <taxon>Candidatus Scatousia</taxon>
    </lineage>
</organism>
<name>A0A9D1EX61_9BACT</name>
<reference evidence="2" key="1">
    <citation type="submission" date="2020-10" db="EMBL/GenBank/DDBJ databases">
        <authorList>
            <person name="Gilroy R."/>
        </authorList>
    </citation>
    <scope>NUCLEOTIDE SEQUENCE</scope>
    <source>
        <strain evidence="2">6276</strain>
    </source>
</reference>
<evidence type="ECO:0000313" key="2">
    <source>
        <dbReference type="EMBL" id="HIS35160.1"/>
    </source>
</evidence>
<feature type="transmembrane region" description="Helical" evidence="1">
    <location>
        <begin position="236"/>
        <end position="258"/>
    </location>
</feature>
<keyword evidence="1" id="KW-1133">Transmembrane helix</keyword>
<protein>
    <submittedName>
        <fullName evidence="2">Uncharacterized protein</fullName>
    </submittedName>
</protein>
<evidence type="ECO:0000313" key="3">
    <source>
        <dbReference type="Proteomes" id="UP000823928"/>
    </source>
</evidence>